<accession>A0A660DYR4</accession>
<name>A0A660DYR4_9LACO</name>
<evidence type="ECO:0000313" key="1">
    <source>
        <dbReference type="EMBL" id="VDG28411.1"/>
    </source>
</evidence>
<organism evidence="1 2">
    <name type="scientific">Lactiplantibacillus mudanjiangensis</name>
    <dbReference type="NCBI Taxonomy" id="1296538"/>
    <lineage>
        <taxon>Bacteria</taxon>
        <taxon>Bacillati</taxon>
        <taxon>Bacillota</taxon>
        <taxon>Bacilli</taxon>
        <taxon>Lactobacillales</taxon>
        <taxon>Lactobacillaceae</taxon>
        <taxon>Lactiplantibacillus</taxon>
    </lineage>
</organism>
<gene>
    <name evidence="1" type="ORF">MUDAN_MDHGFNIF_00598</name>
</gene>
<dbReference type="AlphaFoldDB" id="A0A660DYR4"/>
<protein>
    <submittedName>
        <fullName evidence="1">Uncharacterized protein</fullName>
    </submittedName>
</protein>
<reference evidence="1 2" key="1">
    <citation type="submission" date="2018-11" db="EMBL/GenBank/DDBJ databases">
        <authorList>
            <person name="Wuyts S."/>
        </authorList>
    </citation>
    <scope>NUCLEOTIDE SEQUENCE [LARGE SCALE GENOMIC DNA]</scope>
    <source>
        <strain evidence="1">Lactobacillus mudanjiangensis AMBF249</strain>
    </source>
</reference>
<keyword evidence="2" id="KW-1185">Reference proteome</keyword>
<dbReference type="EMBL" id="UYIG01000112">
    <property type="protein sequence ID" value="VDG28411.1"/>
    <property type="molecule type" value="Genomic_DNA"/>
</dbReference>
<sequence>MLTTLQTQLIQQALPSYPLTPTQLAHLCLPEPHNSHENQRYLQQLLALAQAGRQFEHFHEA</sequence>
<proteinExistence type="predicted"/>
<dbReference type="RefSeq" id="WP_130844846.1">
    <property type="nucleotide sequence ID" value="NZ_BJDY01000004.1"/>
</dbReference>
<evidence type="ECO:0000313" key="2">
    <source>
        <dbReference type="Proteomes" id="UP000289996"/>
    </source>
</evidence>
<dbReference type="Proteomes" id="UP000289996">
    <property type="component" value="Unassembled WGS sequence"/>
</dbReference>